<comment type="subcellular location">
    <subcellularLocation>
        <location evidence="1">Membrane</location>
        <topology evidence="1">Multi-pass membrane protein</topology>
    </subcellularLocation>
</comment>
<feature type="transmembrane region" description="Helical" evidence="5">
    <location>
        <begin position="239"/>
        <end position="259"/>
    </location>
</feature>
<keyword evidence="8" id="KW-1185">Reference proteome</keyword>
<evidence type="ECO:0000256" key="3">
    <source>
        <dbReference type="ARBA" id="ARBA00022989"/>
    </source>
</evidence>
<name>A0A1I5CM38_PSUAM</name>
<evidence type="ECO:0000256" key="1">
    <source>
        <dbReference type="ARBA" id="ARBA00004141"/>
    </source>
</evidence>
<dbReference type="GO" id="GO:0016020">
    <property type="term" value="C:membrane"/>
    <property type="evidence" value="ECO:0007669"/>
    <property type="project" value="UniProtKB-SubCell"/>
</dbReference>
<dbReference type="AlphaFoldDB" id="A0A1I5CM38"/>
<dbReference type="InterPro" id="IPR052902">
    <property type="entry name" value="ABC-2_transporter"/>
</dbReference>
<feature type="transmembrane region" description="Helical" evidence="5">
    <location>
        <begin position="37"/>
        <end position="56"/>
    </location>
</feature>
<dbReference type="OrthoDB" id="3399482at2"/>
<dbReference type="GO" id="GO:0140359">
    <property type="term" value="F:ABC-type transporter activity"/>
    <property type="evidence" value="ECO:0007669"/>
    <property type="project" value="InterPro"/>
</dbReference>
<evidence type="ECO:0000313" key="8">
    <source>
        <dbReference type="Proteomes" id="UP000199614"/>
    </source>
</evidence>
<gene>
    <name evidence="7" type="ORF">SAMN05216207_102372</name>
</gene>
<feature type="domain" description="ABC-2 type transporter transmembrane" evidence="6">
    <location>
        <begin position="65"/>
        <end position="253"/>
    </location>
</feature>
<reference evidence="7 8" key="1">
    <citation type="submission" date="2016-10" db="EMBL/GenBank/DDBJ databases">
        <authorList>
            <person name="de Groot N.N."/>
        </authorList>
    </citation>
    <scope>NUCLEOTIDE SEQUENCE [LARGE SCALE GENOMIC DNA]</scope>
    <source>
        <strain evidence="7 8">CGMCC 4.1877</strain>
    </source>
</reference>
<dbReference type="RefSeq" id="WP_093347566.1">
    <property type="nucleotide sequence ID" value="NZ_FOUY01000023.1"/>
</dbReference>
<protein>
    <submittedName>
        <fullName evidence="7">ABC-2 type transport system permease protein</fullName>
    </submittedName>
</protein>
<sequence length="267" mass="27098">MTTLRAVPDPVTPHRGGRWWRLAPIEARLLLRRRTTAFGVLSGPLVMIFFALVARPDSPQGWGVLAGLGAFVGMLIAVYTTAATVFTLRRESGALARLRTTELTGPGIVAGTGAPLLVIGVVQTVLICGVYVALGAPLPANPVLLLAALLLGGAFCVAAGALTSTFSRSAESVQFTASPLLLVGAVAVNVLGTGVDGPLRGILLLVPGTPVADLVGLAWAGGAVGGAADGAAVGGVPSWLFGLGVTVVWTAVAVLGTTARWRWTPRG</sequence>
<evidence type="ECO:0000259" key="6">
    <source>
        <dbReference type="Pfam" id="PF12698"/>
    </source>
</evidence>
<evidence type="ECO:0000256" key="2">
    <source>
        <dbReference type="ARBA" id="ARBA00022692"/>
    </source>
</evidence>
<dbReference type="STRING" id="260086.SAMN05216207_102372"/>
<feature type="transmembrane region" description="Helical" evidence="5">
    <location>
        <begin position="62"/>
        <end position="88"/>
    </location>
</feature>
<accession>A0A1I5CM38</accession>
<feature type="transmembrane region" description="Helical" evidence="5">
    <location>
        <begin position="108"/>
        <end position="134"/>
    </location>
</feature>
<dbReference type="Pfam" id="PF12698">
    <property type="entry name" value="ABC2_membrane_3"/>
    <property type="match status" value="1"/>
</dbReference>
<proteinExistence type="predicted"/>
<dbReference type="Proteomes" id="UP000199614">
    <property type="component" value="Unassembled WGS sequence"/>
</dbReference>
<feature type="transmembrane region" description="Helical" evidence="5">
    <location>
        <begin position="175"/>
        <end position="195"/>
    </location>
</feature>
<keyword evidence="4 5" id="KW-0472">Membrane</keyword>
<organism evidence="7 8">
    <name type="scientific">Pseudonocardia ammonioxydans</name>
    <dbReference type="NCBI Taxonomy" id="260086"/>
    <lineage>
        <taxon>Bacteria</taxon>
        <taxon>Bacillati</taxon>
        <taxon>Actinomycetota</taxon>
        <taxon>Actinomycetes</taxon>
        <taxon>Pseudonocardiales</taxon>
        <taxon>Pseudonocardiaceae</taxon>
        <taxon>Pseudonocardia</taxon>
    </lineage>
</organism>
<keyword evidence="3 5" id="KW-1133">Transmembrane helix</keyword>
<evidence type="ECO:0000313" key="7">
    <source>
        <dbReference type="EMBL" id="SFN87987.1"/>
    </source>
</evidence>
<dbReference type="InterPro" id="IPR013525">
    <property type="entry name" value="ABC2_TM"/>
</dbReference>
<dbReference type="PANTHER" id="PTHR43027">
    <property type="entry name" value="DOXORUBICIN RESISTANCE ABC TRANSPORTER PERMEASE PROTEIN DRRC-RELATED"/>
    <property type="match status" value="1"/>
</dbReference>
<dbReference type="EMBL" id="FOUY01000023">
    <property type="protein sequence ID" value="SFN87987.1"/>
    <property type="molecule type" value="Genomic_DNA"/>
</dbReference>
<evidence type="ECO:0000256" key="5">
    <source>
        <dbReference type="SAM" id="Phobius"/>
    </source>
</evidence>
<keyword evidence="2 5" id="KW-0812">Transmembrane</keyword>
<dbReference type="PANTHER" id="PTHR43027:SF2">
    <property type="entry name" value="TRANSPORT PERMEASE PROTEIN"/>
    <property type="match status" value="1"/>
</dbReference>
<evidence type="ECO:0000256" key="4">
    <source>
        <dbReference type="ARBA" id="ARBA00023136"/>
    </source>
</evidence>
<feature type="transmembrane region" description="Helical" evidence="5">
    <location>
        <begin position="140"/>
        <end position="163"/>
    </location>
</feature>